<protein>
    <submittedName>
        <fullName evidence="1">Uncharacterized protein</fullName>
    </submittedName>
</protein>
<dbReference type="Proteomes" id="UP000078200">
    <property type="component" value="Unassembled WGS sequence"/>
</dbReference>
<dbReference type="EnsemblMetazoa" id="GAUT019350-RA">
    <property type="protein sequence ID" value="GAUT019350-PA"/>
    <property type="gene ID" value="GAUT019350"/>
</dbReference>
<name>A0A1A9UXY3_GLOAU</name>
<keyword evidence="2" id="KW-1185">Reference proteome</keyword>
<sequence>MNIVYFVFRQPVRCESNAILQNLEYNTYIWKRIPYKLKRKVYYNMYGSELVDLISVLKRSFSAGFSMSISIVFIIFIRDLGVNPVEFLACWTITGSLDTGVIP</sequence>
<evidence type="ECO:0000313" key="1">
    <source>
        <dbReference type="EnsemblMetazoa" id="GAUT019350-PA"/>
    </source>
</evidence>
<proteinExistence type="predicted"/>
<dbReference type="AlphaFoldDB" id="A0A1A9UXY3"/>
<accession>A0A1A9UXY3</accession>
<reference evidence="1" key="1">
    <citation type="submission" date="2020-05" db="UniProtKB">
        <authorList>
            <consortium name="EnsemblMetazoa"/>
        </authorList>
    </citation>
    <scope>IDENTIFICATION</scope>
    <source>
        <strain evidence="1">TTRI</strain>
    </source>
</reference>
<organism evidence="1 2">
    <name type="scientific">Glossina austeni</name>
    <name type="common">Savannah tsetse fly</name>
    <dbReference type="NCBI Taxonomy" id="7395"/>
    <lineage>
        <taxon>Eukaryota</taxon>
        <taxon>Metazoa</taxon>
        <taxon>Ecdysozoa</taxon>
        <taxon>Arthropoda</taxon>
        <taxon>Hexapoda</taxon>
        <taxon>Insecta</taxon>
        <taxon>Pterygota</taxon>
        <taxon>Neoptera</taxon>
        <taxon>Endopterygota</taxon>
        <taxon>Diptera</taxon>
        <taxon>Brachycera</taxon>
        <taxon>Muscomorpha</taxon>
        <taxon>Hippoboscoidea</taxon>
        <taxon>Glossinidae</taxon>
        <taxon>Glossina</taxon>
    </lineage>
</organism>
<evidence type="ECO:0000313" key="2">
    <source>
        <dbReference type="Proteomes" id="UP000078200"/>
    </source>
</evidence>
<dbReference type="VEuPathDB" id="VectorBase:GAUT019350"/>